<dbReference type="PANTHER" id="PTHR46238:SF8">
    <property type="entry name" value="ENDONUCLEASE_EXONUCLEASE_PHOSPHATASE DOMAIN-CONTAINING PROTEIN"/>
    <property type="match status" value="1"/>
</dbReference>
<dbReference type="OrthoDB" id="6628709at2759"/>
<reference evidence="2 3" key="1">
    <citation type="submission" date="2018-11" db="EMBL/GenBank/DDBJ databases">
        <authorList>
            <consortium name="Pathogen Informatics"/>
        </authorList>
    </citation>
    <scope>NUCLEOTIDE SEQUENCE [LARGE SCALE GENOMIC DNA]</scope>
</reference>
<sequence length="142" mass="16159">MTGVLCGRKILERLKSKIYRAVVRPVAMYGAECWPATKEVETRSTEQSSGLSVMETKMLCWTAGVTRMDSIGNDVIRQTFGVAPRADKMREARLRWYGHVLRGEQDSARKIGLNFEGIRKRPRGRPKQRWADTLHIPPRSSA</sequence>
<dbReference type="WBParaSite" id="HPBE_0002602101-mRNA-1">
    <property type="protein sequence ID" value="HPBE_0002602101-mRNA-1"/>
    <property type="gene ID" value="HPBE_0002602101"/>
</dbReference>
<name>A0A183GTK1_HELPZ</name>
<dbReference type="EMBL" id="UZAH01039031">
    <property type="protein sequence ID" value="VDP55236.1"/>
    <property type="molecule type" value="Genomic_DNA"/>
</dbReference>
<evidence type="ECO:0000313" key="3">
    <source>
        <dbReference type="Proteomes" id="UP000050761"/>
    </source>
</evidence>
<evidence type="ECO:0000313" key="4">
    <source>
        <dbReference type="WBParaSite" id="HPBE_0002602101-mRNA-1"/>
    </source>
</evidence>
<dbReference type="Proteomes" id="UP000050761">
    <property type="component" value="Unassembled WGS sequence"/>
</dbReference>
<keyword evidence="3" id="KW-1185">Reference proteome</keyword>
<dbReference type="AlphaFoldDB" id="A0A183GTK1"/>
<organism evidence="3 4">
    <name type="scientific">Heligmosomoides polygyrus</name>
    <name type="common">Parasitic roundworm</name>
    <dbReference type="NCBI Taxonomy" id="6339"/>
    <lineage>
        <taxon>Eukaryota</taxon>
        <taxon>Metazoa</taxon>
        <taxon>Ecdysozoa</taxon>
        <taxon>Nematoda</taxon>
        <taxon>Chromadorea</taxon>
        <taxon>Rhabditida</taxon>
        <taxon>Rhabditina</taxon>
        <taxon>Rhabditomorpha</taxon>
        <taxon>Strongyloidea</taxon>
        <taxon>Heligmosomidae</taxon>
        <taxon>Heligmosomoides</taxon>
    </lineage>
</organism>
<accession>A0A183GTK1</accession>
<evidence type="ECO:0000256" key="1">
    <source>
        <dbReference type="SAM" id="MobiDB-lite"/>
    </source>
</evidence>
<protein>
    <submittedName>
        <fullName evidence="2 4">Uncharacterized protein</fullName>
    </submittedName>
</protein>
<evidence type="ECO:0000313" key="2">
    <source>
        <dbReference type="EMBL" id="VDP55236.1"/>
    </source>
</evidence>
<feature type="region of interest" description="Disordered" evidence="1">
    <location>
        <begin position="122"/>
        <end position="142"/>
    </location>
</feature>
<gene>
    <name evidence="2" type="ORF">HPBE_LOCUS26019</name>
</gene>
<proteinExistence type="predicted"/>
<reference evidence="4" key="2">
    <citation type="submission" date="2019-09" db="UniProtKB">
        <authorList>
            <consortium name="WormBaseParasite"/>
        </authorList>
    </citation>
    <scope>IDENTIFICATION</scope>
</reference>
<dbReference type="PANTHER" id="PTHR46238">
    <property type="entry name" value="REVERSE TRANSCRIPTASE DOMAIN-CONTAINING PROTEIN"/>
    <property type="match status" value="1"/>
</dbReference>
<accession>A0A3P8IJ24</accession>